<feature type="coiled-coil region" evidence="1">
    <location>
        <begin position="134"/>
        <end position="172"/>
    </location>
</feature>
<dbReference type="Proteomes" id="UP001152622">
    <property type="component" value="Chromosome 19"/>
</dbReference>
<name>A0A9Q1ECT2_SYNKA</name>
<dbReference type="OrthoDB" id="10056446at2759"/>
<dbReference type="SUPFAM" id="SSF52266">
    <property type="entry name" value="SGNH hydrolase"/>
    <property type="match status" value="1"/>
</dbReference>
<feature type="compositionally biased region" description="Polar residues" evidence="2">
    <location>
        <begin position="218"/>
        <end position="230"/>
    </location>
</feature>
<keyword evidence="4" id="KW-1185">Reference proteome</keyword>
<evidence type="ECO:0000256" key="1">
    <source>
        <dbReference type="SAM" id="Coils"/>
    </source>
</evidence>
<feature type="compositionally biased region" description="Pro residues" evidence="2">
    <location>
        <begin position="199"/>
        <end position="211"/>
    </location>
</feature>
<dbReference type="EMBL" id="JAINUF010000019">
    <property type="protein sequence ID" value="KAJ8336383.1"/>
    <property type="molecule type" value="Genomic_DNA"/>
</dbReference>
<evidence type="ECO:0000313" key="3">
    <source>
        <dbReference type="EMBL" id="KAJ8336383.1"/>
    </source>
</evidence>
<feature type="compositionally biased region" description="Polar residues" evidence="2">
    <location>
        <begin position="46"/>
        <end position="56"/>
    </location>
</feature>
<evidence type="ECO:0000313" key="4">
    <source>
        <dbReference type="Proteomes" id="UP001152622"/>
    </source>
</evidence>
<keyword evidence="1" id="KW-0175">Coiled coil</keyword>
<evidence type="ECO:0000256" key="2">
    <source>
        <dbReference type="SAM" id="MobiDB-lite"/>
    </source>
</evidence>
<organism evidence="3 4">
    <name type="scientific">Synaphobranchus kaupii</name>
    <name type="common">Kaup's arrowtooth eel</name>
    <dbReference type="NCBI Taxonomy" id="118154"/>
    <lineage>
        <taxon>Eukaryota</taxon>
        <taxon>Metazoa</taxon>
        <taxon>Chordata</taxon>
        <taxon>Craniata</taxon>
        <taxon>Vertebrata</taxon>
        <taxon>Euteleostomi</taxon>
        <taxon>Actinopterygii</taxon>
        <taxon>Neopterygii</taxon>
        <taxon>Teleostei</taxon>
        <taxon>Anguilliformes</taxon>
        <taxon>Synaphobranchidae</taxon>
        <taxon>Synaphobranchus</taxon>
    </lineage>
</organism>
<dbReference type="Gene3D" id="3.40.50.1110">
    <property type="entry name" value="SGNH hydrolase"/>
    <property type="match status" value="1"/>
</dbReference>
<feature type="region of interest" description="Disordered" evidence="2">
    <location>
        <begin position="408"/>
        <end position="453"/>
    </location>
</feature>
<feature type="compositionally biased region" description="Polar residues" evidence="2">
    <location>
        <begin position="418"/>
        <end position="437"/>
    </location>
</feature>
<dbReference type="AlphaFoldDB" id="A0A9Q1ECT2"/>
<comment type="caution">
    <text evidence="3">The sequence shown here is derived from an EMBL/GenBank/DDBJ whole genome shotgun (WGS) entry which is preliminary data.</text>
</comment>
<dbReference type="InterPro" id="IPR036514">
    <property type="entry name" value="SGNH_hydro_sf"/>
</dbReference>
<gene>
    <name evidence="3" type="ORF">SKAU_G00376030</name>
</gene>
<accession>A0A9Q1ECT2</accession>
<proteinExistence type="predicted"/>
<feature type="region of interest" description="Disordered" evidence="2">
    <location>
        <begin position="187"/>
        <end position="235"/>
    </location>
</feature>
<protein>
    <submittedName>
        <fullName evidence="3">Uncharacterized protein</fullName>
    </submittedName>
</protein>
<reference evidence="3" key="1">
    <citation type="journal article" date="2023" name="Science">
        <title>Genome structures resolve the early diversification of teleost fishes.</title>
        <authorList>
            <person name="Parey E."/>
            <person name="Louis A."/>
            <person name="Montfort J."/>
            <person name="Bouchez O."/>
            <person name="Roques C."/>
            <person name="Iampietro C."/>
            <person name="Lluch J."/>
            <person name="Castinel A."/>
            <person name="Donnadieu C."/>
            <person name="Desvignes T."/>
            <person name="Floi Bucao C."/>
            <person name="Jouanno E."/>
            <person name="Wen M."/>
            <person name="Mejri S."/>
            <person name="Dirks R."/>
            <person name="Jansen H."/>
            <person name="Henkel C."/>
            <person name="Chen W.J."/>
            <person name="Zahm M."/>
            <person name="Cabau C."/>
            <person name="Klopp C."/>
            <person name="Thompson A.W."/>
            <person name="Robinson-Rechavi M."/>
            <person name="Braasch I."/>
            <person name="Lecointre G."/>
            <person name="Bobe J."/>
            <person name="Postlethwait J.H."/>
            <person name="Berthelot C."/>
            <person name="Roest Crollius H."/>
            <person name="Guiguen Y."/>
        </authorList>
    </citation>
    <scope>NUCLEOTIDE SEQUENCE</scope>
    <source>
        <strain evidence="3">WJC10195</strain>
    </source>
</reference>
<feature type="compositionally biased region" description="Low complexity" evidence="2">
    <location>
        <begin position="444"/>
        <end position="453"/>
    </location>
</feature>
<sequence>MVQGSEAALMAFENDFHSLKRQAECERAEHSSLTTGSHQTEGETEPPQSLTATTENRAPHTDSPPPTPRIHTKVPHTDSPPPTPRIHTKVAQMRDSLSLMEVELVELREQVQAYMTPKTTTEFLKDQLSLKASVQELKGEYELLSQDRDALKRELAEVKEEMRRELVGLRQEIHQRDTIIRTLRTEMLSPSGPVNAPHTEPPQSTPSPRPQPNSTQTVTESNAALPSDPSTPAAPCIQVAETSSKPTTPHTDTDVAILIDSNGKFLQEHKLFPGRRATKIWCPKTQDAFRILSDPKFGTPTYIIIHTGTNDLRSEQERVGGLVCRVAERATEAFPNSKIILSTLLPRKDFHPATIQRVNADITRGCALLPNVHLAHHSTILPHDLYDHVHLNKHAVCQNTERCNVRQTHSPIKGIQRRASNPSATLPHTYQKLTNPQAFPESPPSARTPSTPA</sequence>
<feature type="region of interest" description="Disordered" evidence="2">
    <location>
        <begin position="23"/>
        <end position="87"/>
    </location>
</feature>